<dbReference type="Pfam" id="PF02598">
    <property type="entry name" value="Methyltrn_RNA_3"/>
    <property type="match status" value="2"/>
</dbReference>
<dbReference type="PANTHER" id="PTHR12150:SF13">
    <property type="entry name" value="METHYLTRANSFERASE C9ORF114-RELATED"/>
    <property type="match status" value="1"/>
</dbReference>
<evidence type="ECO:0000256" key="2">
    <source>
        <dbReference type="SAM" id="MobiDB-lite"/>
    </source>
</evidence>
<dbReference type="InterPro" id="IPR029026">
    <property type="entry name" value="tRNA_m1G_MTases_N"/>
</dbReference>
<feature type="region of interest" description="Disordered" evidence="2">
    <location>
        <begin position="1"/>
        <end position="41"/>
    </location>
</feature>
<dbReference type="SUPFAM" id="SSF75217">
    <property type="entry name" value="alpha/beta knot"/>
    <property type="match status" value="2"/>
</dbReference>
<dbReference type="InterPro" id="IPR029028">
    <property type="entry name" value="Alpha/beta_knot_MTases"/>
</dbReference>
<reference evidence="3 4" key="1">
    <citation type="submission" date="2024-05" db="EMBL/GenBank/DDBJ databases">
        <title>De novo assembly of an allotetraploid wild potato.</title>
        <authorList>
            <person name="Hosaka A.J."/>
        </authorList>
    </citation>
    <scope>NUCLEOTIDE SEQUENCE [LARGE SCALE GENOMIC DNA]</scope>
    <source>
        <tissue evidence="3">Young leaves</tissue>
    </source>
</reference>
<comment type="caution">
    <text evidence="3">The sequence shown here is derived from an EMBL/GenBank/DDBJ whole genome shotgun (WGS) entry which is preliminary data.</text>
</comment>
<organism evidence="3 4">
    <name type="scientific">Solanum stoloniferum</name>
    <dbReference type="NCBI Taxonomy" id="62892"/>
    <lineage>
        <taxon>Eukaryota</taxon>
        <taxon>Viridiplantae</taxon>
        <taxon>Streptophyta</taxon>
        <taxon>Embryophyta</taxon>
        <taxon>Tracheophyta</taxon>
        <taxon>Spermatophyta</taxon>
        <taxon>Magnoliopsida</taxon>
        <taxon>eudicotyledons</taxon>
        <taxon>Gunneridae</taxon>
        <taxon>Pentapetalae</taxon>
        <taxon>asterids</taxon>
        <taxon>lamiids</taxon>
        <taxon>Solanales</taxon>
        <taxon>Solanaceae</taxon>
        <taxon>Solanoideae</taxon>
        <taxon>Solaneae</taxon>
        <taxon>Solanum</taxon>
    </lineage>
</organism>
<dbReference type="EMBL" id="JBJKTR010000013">
    <property type="protein sequence ID" value="KAL3348222.1"/>
    <property type="molecule type" value="Genomic_DNA"/>
</dbReference>
<feature type="compositionally biased region" description="Polar residues" evidence="2">
    <location>
        <begin position="16"/>
        <end position="25"/>
    </location>
</feature>
<evidence type="ECO:0000313" key="3">
    <source>
        <dbReference type="EMBL" id="KAL3348222.1"/>
    </source>
</evidence>
<accession>A0ABD2SWL5</accession>
<name>A0ABD2SWL5_9SOLN</name>
<keyword evidence="4" id="KW-1185">Reference proteome</keyword>
<sequence>MGKKKKRAEREAESELLNTETINEQNDLHIANGDSKKIKKKKTKEVKEESVLKEKPTVSIALAGSIIDNTQSLELATRLAGQIARASTIFRIDEVVVFDNIGSSVDCSDPTMEDGSHDDESGAAFLFRILKYMETPQYLRKSLFPMHNNLRYVGSLPPLDAPHHLRKHEWAPYREGVTLKDQDLTSGGTLVDVGLSKEHMARCSIMKLKHCMIRLGPLHAVFIALSFALYFKGCCCLSISVLADEPVAVDQVIAPGIRVTVSMGAERNLDAGIPHQVVSSSTPMEDARMYWGYKVRYAPNISSVFKNCPYKGGYDHLIGTSEHGLVMKSSDLTLPSFRHLLIAFGGLAGLEECIEEDNNLKGKSAKEVFDLYLNTCPHQGSRTIRTEEAILISLQYLQEPVNSVLQKI</sequence>
<dbReference type="AlphaFoldDB" id="A0ABD2SWL5"/>
<dbReference type="Proteomes" id="UP001627284">
    <property type="component" value="Unassembled WGS sequence"/>
</dbReference>
<evidence type="ECO:0000256" key="1">
    <source>
        <dbReference type="ARBA" id="ARBA00009841"/>
    </source>
</evidence>
<dbReference type="CDD" id="cd18086">
    <property type="entry name" value="HsC9orf114-like"/>
    <property type="match status" value="1"/>
</dbReference>
<dbReference type="PANTHER" id="PTHR12150">
    <property type="entry name" value="CLASS IV SAM-BINDING METHYLTRANSFERASE-RELATED"/>
    <property type="match status" value="1"/>
</dbReference>
<comment type="similarity">
    <text evidence="1">Belongs to the class IV-like SAM-binding methyltransferase superfamily.</text>
</comment>
<gene>
    <name evidence="3" type="ORF">AABB24_021735</name>
</gene>
<dbReference type="InterPro" id="IPR003750">
    <property type="entry name" value="Put_MeTrfase-C9orf114-like"/>
</dbReference>
<dbReference type="Gene3D" id="3.40.1280.10">
    <property type="match status" value="2"/>
</dbReference>
<evidence type="ECO:0000313" key="4">
    <source>
        <dbReference type="Proteomes" id="UP001627284"/>
    </source>
</evidence>
<proteinExistence type="inferred from homology"/>
<protein>
    <submittedName>
        <fullName evidence="3">Uncharacterized protein</fullName>
    </submittedName>
</protein>